<keyword evidence="3" id="KW-1185">Reference proteome</keyword>
<comment type="caution">
    <text evidence="2">The sequence shown here is derived from an EMBL/GenBank/DDBJ whole genome shotgun (WGS) entry which is preliminary data.</text>
</comment>
<gene>
    <name evidence="2" type="ORF">A4H96_00155</name>
</gene>
<dbReference type="EMBL" id="LVXZ01000003">
    <property type="protein sequence ID" value="OAP93558.1"/>
    <property type="molecule type" value="Genomic_DNA"/>
</dbReference>
<keyword evidence="1" id="KW-0472">Membrane</keyword>
<reference evidence="2 3" key="1">
    <citation type="submission" date="2016-04" db="EMBL/GenBank/DDBJ databases">
        <title>Acidithiobacillus ferrooxidans genome sequencing and assembly.</title>
        <authorList>
            <person name="Zhou Z."/>
        </authorList>
    </citation>
    <scope>NUCLEOTIDE SEQUENCE [LARGE SCALE GENOMIC DNA]</scope>
    <source>
        <strain evidence="2 3">BY0502</strain>
    </source>
</reference>
<evidence type="ECO:0000256" key="1">
    <source>
        <dbReference type="SAM" id="Phobius"/>
    </source>
</evidence>
<evidence type="ECO:0000313" key="2">
    <source>
        <dbReference type="EMBL" id="OAP93558.1"/>
    </source>
</evidence>
<dbReference type="Proteomes" id="UP000078302">
    <property type="component" value="Unassembled WGS sequence"/>
</dbReference>
<keyword evidence="1" id="KW-1133">Transmembrane helix</keyword>
<feature type="transmembrane region" description="Helical" evidence="1">
    <location>
        <begin position="16"/>
        <end position="35"/>
    </location>
</feature>
<dbReference type="AlphaFoldDB" id="A0A179BP79"/>
<sequence>MPLTANVMPLDLDIKVSDVIAAIALLISVLSAIYARGQRIAAERANLIAVRESRRPLRLQVFQSMHHFSKYCSTYWTLYHMGEVNRSRELTERIDTFKWEIEQHGHLDMPDVEEKAKAFVNGAWKLQRLVDRIASEQNNPHDSEYATAEENVEGLVDWFAKENRELKALFQPYLGAA</sequence>
<evidence type="ECO:0000313" key="3">
    <source>
        <dbReference type="Proteomes" id="UP000078302"/>
    </source>
</evidence>
<accession>A0A179BP79</accession>
<keyword evidence="1" id="KW-0812">Transmembrane</keyword>
<proteinExistence type="predicted"/>
<name>A0A179BP79_ACIFR</name>
<organism evidence="2 3">
    <name type="scientific">Acidithiobacillus ferrooxidans</name>
    <name type="common">Thiobacillus ferrooxidans</name>
    <dbReference type="NCBI Taxonomy" id="920"/>
    <lineage>
        <taxon>Bacteria</taxon>
        <taxon>Pseudomonadati</taxon>
        <taxon>Pseudomonadota</taxon>
        <taxon>Acidithiobacillia</taxon>
        <taxon>Acidithiobacillales</taxon>
        <taxon>Acidithiobacillaceae</taxon>
        <taxon>Acidithiobacillus</taxon>
    </lineage>
</organism>
<protein>
    <submittedName>
        <fullName evidence="2">Uncharacterized protein</fullName>
    </submittedName>
</protein>